<feature type="transmembrane region" description="Helical" evidence="4">
    <location>
        <begin position="243"/>
        <end position="265"/>
    </location>
</feature>
<feature type="signal peptide" evidence="5">
    <location>
        <begin position="1"/>
        <end position="25"/>
    </location>
</feature>
<name>A0A2S8FBB7_9BACT</name>
<organism evidence="6 7">
    <name type="scientific">Blastopirellula marina</name>
    <dbReference type="NCBI Taxonomy" id="124"/>
    <lineage>
        <taxon>Bacteria</taxon>
        <taxon>Pseudomonadati</taxon>
        <taxon>Planctomycetota</taxon>
        <taxon>Planctomycetia</taxon>
        <taxon>Pirellulales</taxon>
        <taxon>Pirellulaceae</taxon>
        <taxon>Blastopirellula</taxon>
    </lineage>
</organism>
<feature type="binding site" evidence="2">
    <location>
        <position position="86"/>
    </location>
    <ligand>
        <name>Cu cation</name>
        <dbReference type="ChEBI" id="CHEBI:23378"/>
    </ligand>
</feature>
<dbReference type="Pfam" id="PF02630">
    <property type="entry name" value="SCO1-SenC"/>
    <property type="match status" value="1"/>
</dbReference>
<evidence type="ECO:0000313" key="6">
    <source>
        <dbReference type="EMBL" id="PQO29432.1"/>
    </source>
</evidence>
<proteinExistence type="inferred from homology"/>
<evidence type="ECO:0000256" key="3">
    <source>
        <dbReference type="PIRSR" id="PIRSR603782-2"/>
    </source>
</evidence>
<evidence type="ECO:0000313" key="7">
    <source>
        <dbReference type="Proteomes" id="UP000238322"/>
    </source>
</evidence>
<gene>
    <name evidence="6" type="ORF">C5Y83_25535</name>
</gene>
<dbReference type="InterPro" id="IPR003782">
    <property type="entry name" value="SCO1/SenC"/>
</dbReference>
<feature type="binding site" evidence="2">
    <location>
        <position position="82"/>
    </location>
    <ligand>
        <name>Cu cation</name>
        <dbReference type="ChEBI" id="CHEBI:23378"/>
    </ligand>
</feature>
<comment type="similarity">
    <text evidence="1">Belongs to the SCO1/2 family.</text>
</comment>
<keyword evidence="4" id="KW-0472">Membrane</keyword>
<sequence>MRGGLLVRSILAMCVCSLLSMSASAQINETPAAVDGLDVEEHLNDQLPLDTKFTDHTGNQIRLGDFFDGEKPVILSLNYSNCPMLCQQQLNGLVATLREMDPSVGEAFQIVSISIDPNETPQRARETRKRYYEEYGRGGTGSGWHFLVGAPKSILAMSKATGVKFRYVPERKEYAHIAVLMLCTPEGRISRYIYGVQFDEPTLRLSLVEASEGKIGTTIDRVILTCFMYDETTGRYGPEAVRIMQLGALTTVLCLIVGLAPFWIYRQKSLANNNHEYSKRTEGHSSSQAT</sequence>
<evidence type="ECO:0000256" key="2">
    <source>
        <dbReference type="PIRSR" id="PIRSR603782-1"/>
    </source>
</evidence>
<accession>A0A2S8FBB7</accession>
<keyword evidence="3" id="KW-1015">Disulfide bond</keyword>
<keyword evidence="5" id="KW-0732">Signal</keyword>
<dbReference type="InterPro" id="IPR036249">
    <property type="entry name" value="Thioredoxin-like_sf"/>
</dbReference>
<evidence type="ECO:0000256" key="4">
    <source>
        <dbReference type="SAM" id="Phobius"/>
    </source>
</evidence>
<feature type="chain" id="PRO_5015435894" evidence="5">
    <location>
        <begin position="26"/>
        <end position="290"/>
    </location>
</feature>
<dbReference type="GO" id="GO:0046872">
    <property type="term" value="F:metal ion binding"/>
    <property type="evidence" value="ECO:0007669"/>
    <property type="project" value="UniProtKB-KW"/>
</dbReference>
<dbReference type="PANTHER" id="PTHR12151">
    <property type="entry name" value="ELECTRON TRANSPORT PROTIN SCO1/SENC FAMILY MEMBER"/>
    <property type="match status" value="1"/>
</dbReference>
<dbReference type="SUPFAM" id="SSF52833">
    <property type="entry name" value="Thioredoxin-like"/>
    <property type="match status" value="1"/>
</dbReference>
<keyword evidence="2" id="KW-0479">Metal-binding</keyword>
<evidence type="ECO:0000256" key="5">
    <source>
        <dbReference type="SAM" id="SignalP"/>
    </source>
</evidence>
<dbReference type="CDD" id="cd02968">
    <property type="entry name" value="SCO"/>
    <property type="match status" value="1"/>
</dbReference>
<keyword evidence="4" id="KW-0812">Transmembrane</keyword>
<keyword evidence="4" id="KW-1133">Transmembrane helix</keyword>
<dbReference type="Gene3D" id="3.40.30.10">
    <property type="entry name" value="Glutaredoxin"/>
    <property type="match status" value="1"/>
</dbReference>
<comment type="caution">
    <text evidence="6">The sequence shown here is derived from an EMBL/GenBank/DDBJ whole genome shotgun (WGS) entry which is preliminary data.</text>
</comment>
<dbReference type="EMBL" id="PUHY01000015">
    <property type="protein sequence ID" value="PQO29432.1"/>
    <property type="molecule type" value="Genomic_DNA"/>
</dbReference>
<dbReference type="Proteomes" id="UP000238322">
    <property type="component" value="Unassembled WGS sequence"/>
</dbReference>
<protein>
    <submittedName>
        <fullName evidence="6">SCO family protein</fullName>
    </submittedName>
</protein>
<dbReference type="AlphaFoldDB" id="A0A2S8FBB7"/>
<evidence type="ECO:0000256" key="1">
    <source>
        <dbReference type="ARBA" id="ARBA00010996"/>
    </source>
</evidence>
<feature type="binding site" evidence="2">
    <location>
        <position position="176"/>
    </location>
    <ligand>
        <name>Cu cation</name>
        <dbReference type="ChEBI" id="CHEBI:23378"/>
    </ligand>
</feature>
<feature type="disulfide bond" description="Redox-active" evidence="3">
    <location>
        <begin position="82"/>
        <end position="86"/>
    </location>
</feature>
<keyword evidence="2" id="KW-0186">Copper</keyword>
<reference evidence="6 7" key="1">
    <citation type="submission" date="2018-02" db="EMBL/GenBank/DDBJ databases">
        <title>Comparative genomes isolates from brazilian mangrove.</title>
        <authorList>
            <person name="Araujo J.E."/>
            <person name="Taketani R.G."/>
            <person name="Silva M.C.P."/>
            <person name="Loureco M.V."/>
            <person name="Andreote F.D."/>
        </authorList>
    </citation>
    <scope>NUCLEOTIDE SEQUENCE [LARGE SCALE GENOMIC DNA]</scope>
    <source>
        <strain evidence="6 7">Hex-1 MGV</strain>
    </source>
</reference>
<dbReference type="PANTHER" id="PTHR12151:SF8">
    <property type="entry name" value="THIOREDOXIN DOMAIN-CONTAINING PROTEIN"/>
    <property type="match status" value="1"/>
</dbReference>